<keyword evidence="3 6" id="KW-0812">Transmembrane</keyword>
<dbReference type="PANTHER" id="PTHR36115">
    <property type="entry name" value="PROLINE-RICH ANTIGEN HOMOLOG-RELATED"/>
    <property type="match status" value="1"/>
</dbReference>
<feature type="transmembrane region" description="Helical" evidence="6">
    <location>
        <begin position="21"/>
        <end position="43"/>
    </location>
</feature>
<evidence type="ECO:0000256" key="3">
    <source>
        <dbReference type="ARBA" id="ARBA00022692"/>
    </source>
</evidence>
<accession>A0A9D1XL15</accession>
<keyword evidence="2" id="KW-1003">Cell membrane</keyword>
<evidence type="ECO:0000256" key="5">
    <source>
        <dbReference type="ARBA" id="ARBA00023136"/>
    </source>
</evidence>
<comment type="subcellular location">
    <subcellularLocation>
        <location evidence="1">Cell membrane</location>
        <topology evidence="1">Multi-pass membrane protein</topology>
    </subcellularLocation>
</comment>
<dbReference type="GO" id="GO:0005886">
    <property type="term" value="C:plasma membrane"/>
    <property type="evidence" value="ECO:0007669"/>
    <property type="project" value="UniProtKB-SubCell"/>
</dbReference>
<dbReference type="AlphaFoldDB" id="A0A9D1XL15"/>
<dbReference type="EMBL" id="DXET01000100">
    <property type="protein sequence ID" value="HIX81195.1"/>
    <property type="molecule type" value="Genomic_DNA"/>
</dbReference>
<dbReference type="Pfam" id="PF06271">
    <property type="entry name" value="RDD"/>
    <property type="match status" value="1"/>
</dbReference>
<evidence type="ECO:0000313" key="9">
    <source>
        <dbReference type="Proteomes" id="UP000886724"/>
    </source>
</evidence>
<gene>
    <name evidence="8" type="ORF">H9980_04385</name>
</gene>
<sequence>MAKKKINRQQSKNVIVETRMRRFLAMIIDWYLTQMISVIPITFYLRDGDYLKPHMFEYTNYPFMTGLGLIIFAFIVGIIYYWVIPSYLFKGQTLGKKICKIKIVTEDYQPVNAKTLFIRDMIASTWIEGGIIITATSIHKLVGLVGYSQIATYWQYLTYIITIISIIYAYFNKQSQSFHDKIAKTIVIKD</sequence>
<evidence type="ECO:0000256" key="6">
    <source>
        <dbReference type="SAM" id="Phobius"/>
    </source>
</evidence>
<comment type="caution">
    <text evidence="8">The sequence shown here is derived from an EMBL/GenBank/DDBJ whole genome shotgun (WGS) entry which is preliminary data.</text>
</comment>
<evidence type="ECO:0000256" key="1">
    <source>
        <dbReference type="ARBA" id="ARBA00004651"/>
    </source>
</evidence>
<feature type="domain" description="RDD" evidence="7">
    <location>
        <begin position="19"/>
        <end position="184"/>
    </location>
</feature>
<dbReference type="PANTHER" id="PTHR36115:SF6">
    <property type="entry name" value="PROLINE-RICH ANTIGEN HOMOLOG"/>
    <property type="match status" value="1"/>
</dbReference>
<organism evidence="8 9">
    <name type="scientific">Candidatus Erysipelatoclostridium merdavium</name>
    <dbReference type="NCBI Taxonomy" id="2838566"/>
    <lineage>
        <taxon>Bacteria</taxon>
        <taxon>Bacillati</taxon>
        <taxon>Bacillota</taxon>
        <taxon>Erysipelotrichia</taxon>
        <taxon>Erysipelotrichales</taxon>
        <taxon>Erysipelotrichales incertae sedis</taxon>
    </lineage>
</organism>
<evidence type="ECO:0000259" key="7">
    <source>
        <dbReference type="Pfam" id="PF06271"/>
    </source>
</evidence>
<dbReference type="InterPro" id="IPR051791">
    <property type="entry name" value="Pra-immunoreactive"/>
</dbReference>
<keyword evidence="4 6" id="KW-1133">Transmembrane helix</keyword>
<proteinExistence type="predicted"/>
<dbReference type="InterPro" id="IPR010432">
    <property type="entry name" value="RDD"/>
</dbReference>
<evidence type="ECO:0000256" key="4">
    <source>
        <dbReference type="ARBA" id="ARBA00022989"/>
    </source>
</evidence>
<dbReference type="Proteomes" id="UP000886724">
    <property type="component" value="Unassembled WGS sequence"/>
</dbReference>
<keyword evidence="5 6" id="KW-0472">Membrane</keyword>
<evidence type="ECO:0000256" key="2">
    <source>
        <dbReference type="ARBA" id="ARBA00022475"/>
    </source>
</evidence>
<evidence type="ECO:0000313" key="8">
    <source>
        <dbReference type="EMBL" id="HIX81195.1"/>
    </source>
</evidence>
<feature type="transmembrane region" description="Helical" evidence="6">
    <location>
        <begin position="126"/>
        <end position="147"/>
    </location>
</feature>
<protein>
    <submittedName>
        <fullName evidence="8">RDD family protein</fullName>
    </submittedName>
</protein>
<reference evidence="8" key="2">
    <citation type="submission" date="2021-04" db="EMBL/GenBank/DDBJ databases">
        <authorList>
            <person name="Gilroy R."/>
        </authorList>
    </citation>
    <scope>NUCLEOTIDE SEQUENCE</scope>
    <source>
        <strain evidence="8">ChiGjej1B1-14440</strain>
    </source>
</reference>
<reference evidence="8" key="1">
    <citation type="journal article" date="2021" name="PeerJ">
        <title>Extensive microbial diversity within the chicken gut microbiome revealed by metagenomics and culture.</title>
        <authorList>
            <person name="Gilroy R."/>
            <person name="Ravi A."/>
            <person name="Getino M."/>
            <person name="Pursley I."/>
            <person name="Horton D.L."/>
            <person name="Alikhan N.F."/>
            <person name="Baker D."/>
            <person name="Gharbi K."/>
            <person name="Hall N."/>
            <person name="Watson M."/>
            <person name="Adriaenssens E.M."/>
            <person name="Foster-Nyarko E."/>
            <person name="Jarju S."/>
            <person name="Secka A."/>
            <person name="Antonio M."/>
            <person name="Oren A."/>
            <person name="Chaudhuri R.R."/>
            <person name="La Ragione R."/>
            <person name="Hildebrand F."/>
            <person name="Pallen M.J."/>
        </authorList>
    </citation>
    <scope>NUCLEOTIDE SEQUENCE</scope>
    <source>
        <strain evidence="8">ChiGjej1B1-14440</strain>
    </source>
</reference>
<name>A0A9D1XL15_9FIRM</name>
<feature type="transmembrane region" description="Helical" evidence="6">
    <location>
        <begin position="153"/>
        <end position="171"/>
    </location>
</feature>
<feature type="transmembrane region" description="Helical" evidence="6">
    <location>
        <begin position="63"/>
        <end position="83"/>
    </location>
</feature>